<dbReference type="HOGENOM" id="CLU_2912193_0_0_10"/>
<sequence>MLQTEVYADETQTAFDILPRLIYKRRNRKAYKVHLQMYLAQHIGRDPILNRALKVNCKNIE</sequence>
<gene>
    <name evidence="1" type="ORF">ALIPUT_01550</name>
</gene>
<protein>
    <submittedName>
        <fullName evidence="1">Uncharacterized protein</fullName>
    </submittedName>
</protein>
<evidence type="ECO:0000313" key="2">
    <source>
        <dbReference type="Proteomes" id="UP000005819"/>
    </source>
</evidence>
<accession>B0MWN8</accession>
<name>B0MWN8_9BACT</name>
<keyword evidence="2" id="KW-1185">Reference proteome</keyword>
<dbReference type="Proteomes" id="UP000005819">
    <property type="component" value="Unassembled WGS sequence"/>
</dbReference>
<dbReference type="EMBL" id="ABFK02000019">
    <property type="protein sequence ID" value="EDS03339.1"/>
    <property type="molecule type" value="Genomic_DNA"/>
</dbReference>
<organism evidence="1 2">
    <name type="scientific">Alistipes putredinis DSM 17216</name>
    <dbReference type="NCBI Taxonomy" id="445970"/>
    <lineage>
        <taxon>Bacteria</taxon>
        <taxon>Pseudomonadati</taxon>
        <taxon>Bacteroidota</taxon>
        <taxon>Bacteroidia</taxon>
        <taxon>Bacteroidales</taxon>
        <taxon>Rikenellaceae</taxon>
        <taxon>Alistipes</taxon>
    </lineage>
</organism>
<proteinExistence type="predicted"/>
<reference evidence="1" key="2">
    <citation type="submission" date="2013-09" db="EMBL/GenBank/DDBJ databases">
        <title>Draft genome sequence of Alistipes putredinis (DSM 17216).</title>
        <authorList>
            <person name="Sudarsanam P."/>
            <person name="Ley R."/>
            <person name="Guruge J."/>
            <person name="Turnbaugh P.J."/>
            <person name="Mahowald M."/>
            <person name="Liep D."/>
            <person name="Gordon J."/>
        </authorList>
    </citation>
    <scope>NUCLEOTIDE SEQUENCE</scope>
    <source>
        <strain evidence="1">DSM 17216</strain>
    </source>
</reference>
<reference evidence="1" key="1">
    <citation type="submission" date="2007-10" db="EMBL/GenBank/DDBJ databases">
        <authorList>
            <person name="Fulton L."/>
            <person name="Clifton S."/>
            <person name="Fulton B."/>
            <person name="Xu J."/>
            <person name="Minx P."/>
            <person name="Pepin K.H."/>
            <person name="Johnson M."/>
            <person name="Thiruvilangam P."/>
            <person name="Bhonagiri V."/>
            <person name="Nash W.E."/>
            <person name="Mardis E.R."/>
            <person name="Wilson R.K."/>
        </authorList>
    </citation>
    <scope>NUCLEOTIDE SEQUENCE [LARGE SCALE GENOMIC DNA]</scope>
    <source>
        <strain evidence="1">DSM 17216</strain>
    </source>
</reference>
<dbReference type="AlphaFoldDB" id="B0MWN8"/>
<comment type="caution">
    <text evidence="1">The sequence shown here is derived from an EMBL/GenBank/DDBJ whole genome shotgun (WGS) entry which is preliminary data.</text>
</comment>
<evidence type="ECO:0000313" key="1">
    <source>
        <dbReference type="EMBL" id="EDS03339.1"/>
    </source>
</evidence>